<accession>A0A840RN79</accession>
<dbReference type="Pfam" id="PF08212">
    <property type="entry name" value="Lipocalin_2"/>
    <property type="match status" value="1"/>
</dbReference>
<dbReference type="InterPro" id="IPR022271">
    <property type="entry name" value="Lipocalin_ApoD"/>
</dbReference>
<evidence type="ECO:0000313" key="4">
    <source>
        <dbReference type="EMBL" id="MBB5199787.1"/>
    </source>
</evidence>
<comment type="function">
    <text evidence="2">Involved in the storage or transport of lipids necessary for membrane maintenance under stressful conditions. Displays a binding preference for lysophospholipids.</text>
</comment>
<dbReference type="CDD" id="cd19438">
    <property type="entry name" value="lipocalin_Blc-like"/>
    <property type="match status" value="1"/>
</dbReference>
<keyword evidence="2" id="KW-0472">Membrane</keyword>
<comment type="similarity">
    <text evidence="1 2">Belongs to the calycin superfamily. Lipocalin family.</text>
</comment>
<dbReference type="PIRSF" id="PIRSF036893">
    <property type="entry name" value="Lipocalin_ApoD"/>
    <property type="match status" value="1"/>
</dbReference>
<protein>
    <recommendedName>
        <fullName evidence="2">Outer membrane lipoprotein Blc</fullName>
    </recommendedName>
</protein>
<dbReference type="Gene3D" id="2.40.128.20">
    <property type="match status" value="1"/>
</dbReference>
<evidence type="ECO:0000256" key="1">
    <source>
        <dbReference type="ARBA" id="ARBA00006889"/>
    </source>
</evidence>
<dbReference type="GO" id="GO:0008289">
    <property type="term" value="F:lipid binding"/>
    <property type="evidence" value="ECO:0007669"/>
    <property type="project" value="UniProtKB-UniRule"/>
</dbReference>
<dbReference type="SUPFAM" id="SSF50814">
    <property type="entry name" value="Lipocalins"/>
    <property type="match status" value="1"/>
</dbReference>
<dbReference type="InterPro" id="IPR012674">
    <property type="entry name" value="Calycin"/>
</dbReference>
<keyword evidence="2" id="KW-0446">Lipid-binding</keyword>
<comment type="subcellular location">
    <subcellularLocation>
        <location evidence="2">Cell outer membrane</location>
    </subcellularLocation>
</comment>
<dbReference type="InterPro" id="IPR000566">
    <property type="entry name" value="Lipocln_cytosolic_FA-bd_dom"/>
</dbReference>
<dbReference type="InterPro" id="IPR047202">
    <property type="entry name" value="Lipocalin_Blc-like_dom"/>
</dbReference>
<dbReference type="InterPro" id="IPR002446">
    <property type="entry name" value="Lipocalin_bac"/>
</dbReference>
<name>A0A840RN79_9BURK</name>
<keyword evidence="2" id="KW-0998">Cell outer membrane</keyword>
<comment type="caution">
    <text evidence="4">The sequence shown here is derived from an EMBL/GenBank/DDBJ whole genome shotgun (WGS) entry which is preliminary data.</text>
</comment>
<dbReference type="PROSITE" id="PS00213">
    <property type="entry name" value="LIPOCALIN"/>
    <property type="match status" value="1"/>
</dbReference>
<proteinExistence type="inferred from homology"/>
<dbReference type="RefSeq" id="WP_311734833.1">
    <property type="nucleotide sequence ID" value="NZ_JAAOZT010000009.1"/>
</dbReference>
<dbReference type="Proteomes" id="UP000571084">
    <property type="component" value="Unassembled WGS sequence"/>
</dbReference>
<gene>
    <name evidence="4" type="ORF">HNR39_001619</name>
</gene>
<dbReference type="InterPro" id="IPR022272">
    <property type="entry name" value="Lipocalin_CS"/>
</dbReference>
<dbReference type="AlphaFoldDB" id="A0A840RN79"/>
<feature type="domain" description="Lipocalin/cytosolic fatty-acid binding" evidence="3">
    <location>
        <begin position="16"/>
        <end position="166"/>
    </location>
</feature>
<evidence type="ECO:0000313" key="5">
    <source>
        <dbReference type="Proteomes" id="UP000571084"/>
    </source>
</evidence>
<dbReference type="EMBL" id="JACHHQ010000003">
    <property type="protein sequence ID" value="MBB5199787.1"/>
    <property type="molecule type" value="Genomic_DNA"/>
</dbReference>
<evidence type="ECO:0000256" key="2">
    <source>
        <dbReference type="PIRNR" id="PIRNR036893"/>
    </source>
</evidence>
<evidence type="ECO:0000259" key="3">
    <source>
        <dbReference type="Pfam" id="PF08212"/>
    </source>
</evidence>
<dbReference type="GO" id="GO:0009279">
    <property type="term" value="C:cell outer membrane"/>
    <property type="evidence" value="ECO:0007669"/>
    <property type="project" value="UniProtKB-SubCell"/>
</dbReference>
<dbReference type="GO" id="GO:0006950">
    <property type="term" value="P:response to stress"/>
    <property type="evidence" value="ECO:0007669"/>
    <property type="project" value="UniProtKB-ARBA"/>
</dbReference>
<keyword evidence="2 4" id="KW-0449">Lipoprotein</keyword>
<dbReference type="PANTHER" id="PTHR10612">
    <property type="entry name" value="APOLIPOPROTEIN D"/>
    <property type="match status" value="1"/>
</dbReference>
<comment type="subunit">
    <text evidence="2">Homodimer.</text>
</comment>
<organism evidence="4 5">
    <name type="scientific">Glaciimonas immobilis</name>
    <dbReference type="NCBI Taxonomy" id="728004"/>
    <lineage>
        <taxon>Bacteria</taxon>
        <taxon>Pseudomonadati</taxon>
        <taxon>Pseudomonadota</taxon>
        <taxon>Betaproteobacteria</taxon>
        <taxon>Burkholderiales</taxon>
        <taxon>Oxalobacteraceae</taxon>
        <taxon>Glaciimonas</taxon>
    </lineage>
</organism>
<keyword evidence="5" id="KW-1185">Reference proteome</keyword>
<dbReference type="PANTHER" id="PTHR10612:SF34">
    <property type="entry name" value="APOLIPOPROTEIN D"/>
    <property type="match status" value="1"/>
</dbReference>
<dbReference type="PRINTS" id="PR01171">
    <property type="entry name" value="BCTLIPOCALIN"/>
</dbReference>
<reference evidence="4 5" key="1">
    <citation type="submission" date="2020-08" db="EMBL/GenBank/DDBJ databases">
        <title>Genomic Encyclopedia of Type Strains, Phase IV (KMG-IV): sequencing the most valuable type-strain genomes for metagenomic binning, comparative biology and taxonomic classification.</title>
        <authorList>
            <person name="Goeker M."/>
        </authorList>
    </citation>
    <scope>NUCLEOTIDE SEQUENCE [LARGE SCALE GENOMIC DNA]</scope>
    <source>
        <strain evidence="4 5">DSM 23240</strain>
    </source>
</reference>
<sequence length="167" mass="18555">MPSISMAQEVTAVPSVDLSRYVGKWYEIARFPNSFQKACTGNVTAQYRSRADGKIDVINRCKKNDGSVDEAVGLARVSNDSGSATNSRLKVRFAPEWLSWLPLVWGDYWVLDLAPDYSYAVVGEPGRKYLWVLSRTPKLTDSTYRAALAKVAAQGFDVSKLVKTPQE</sequence>